<feature type="transmembrane region" description="Helical" evidence="6">
    <location>
        <begin position="216"/>
        <end position="234"/>
    </location>
</feature>
<feature type="transmembrane region" description="Helical" evidence="6">
    <location>
        <begin position="246"/>
        <end position="265"/>
    </location>
</feature>
<dbReference type="Proteomes" id="UP000502331">
    <property type="component" value="Chromosome"/>
</dbReference>
<feature type="transmembrane region" description="Helical" evidence="6">
    <location>
        <begin position="128"/>
        <end position="145"/>
    </location>
</feature>
<evidence type="ECO:0000313" key="8">
    <source>
        <dbReference type="EMBL" id="QIV87930.1"/>
    </source>
</evidence>
<evidence type="ECO:0000256" key="5">
    <source>
        <dbReference type="ARBA" id="ARBA00023136"/>
    </source>
</evidence>
<keyword evidence="9" id="KW-1185">Reference proteome</keyword>
<evidence type="ECO:0000256" key="6">
    <source>
        <dbReference type="SAM" id="Phobius"/>
    </source>
</evidence>
<evidence type="ECO:0000256" key="4">
    <source>
        <dbReference type="ARBA" id="ARBA00022989"/>
    </source>
</evidence>
<proteinExistence type="inferred from homology"/>
<evidence type="ECO:0000259" key="7">
    <source>
        <dbReference type="Pfam" id="PF00892"/>
    </source>
</evidence>
<feature type="domain" description="EamA" evidence="7">
    <location>
        <begin position="154"/>
        <end position="286"/>
    </location>
</feature>
<feature type="transmembrane region" description="Helical" evidence="6">
    <location>
        <begin position="12"/>
        <end position="31"/>
    </location>
</feature>
<dbReference type="Gene3D" id="1.10.3730.20">
    <property type="match status" value="1"/>
</dbReference>
<keyword evidence="3 6" id="KW-0812">Transmembrane</keyword>
<dbReference type="SUPFAM" id="SSF103481">
    <property type="entry name" value="Multidrug resistance efflux transporter EmrE"/>
    <property type="match status" value="2"/>
</dbReference>
<sequence>METISAHRAARSLPFGRLALTAIAPIAWGSTYYVTREYLPTDAALWGGVFRALPAGLILLLACRRLPQGSWWWKSLLLGTFNIGAFFALVYAVAQILPSSIAATTMAVSAGVLMLLAWPLLGERPTRWPLLGAALGFLGVAIMVFDGQSRINMLGILLSLTAMAISSLGFILAKKWSRGQRILDTTAWQLVAGGLLLLPFAWLIQGPPPALDLSAVLGFGYLSIVATAAAFLAWFSGLRHLPSATVGLLGLLNPVTGVILGTLLAAETLGLQSLGGMAMVLSGVLLGLLAKRAPARTSPRDPAHATAP</sequence>
<dbReference type="GO" id="GO:0016020">
    <property type="term" value="C:membrane"/>
    <property type="evidence" value="ECO:0007669"/>
    <property type="project" value="UniProtKB-SubCell"/>
</dbReference>
<evidence type="ECO:0000256" key="2">
    <source>
        <dbReference type="ARBA" id="ARBA00007362"/>
    </source>
</evidence>
<dbReference type="InterPro" id="IPR037185">
    <property type="entry name" value="EmrE-like"/>
</dbReference>
<evidence type="ECO:0000256" key="3">
    <source>
        <dbReference type="ARBA" id="ARBA00022692"/>
    </source>
</evidence>
<feature type="transmembrane region" description="Helical" evidence="6">
    <location>
        <begin position="151"/>
        <end position="173"/>
    </location>
</feature>
<dbReference type="PANTHER" id="PTHR32322:SF2">
    <property type="entry name" value="EAMA DOMAIN-CONTAINING PROTEIN"/>
    <property type="match status" value="1"/>
</dbReference>
<feature type="domain" description="EamA" evidence="7">
    <location>
        <begin position="20"/>
        <end position="144"/>
    </location>
</feature>
<name>A0A6H0SL98_9MICC</name>
<dbReference type="PANTHER" id="PTHR32322">
    <property type="entry name" value="INNER MEMBRANE TRANSPORTER"/>
    <property type="match status" value="1"/>
</dbReference>
<dbReference type="AlphaFoldDB" id="A0A6H0SL98"/>
<organism evidence="8 9">
    <name type="scientific">Glutamicibacter mishrai</name>
    <dbReference type="NCBI Taxonomy" id="1775880"/>
    <lineage>
        <taxon>Bacteria</taxon>
        <taxon>Bacillati</taxon>
        <taxon>Actinomycetota</taxon>
        <taxon>Actinomycetes</taxon>
        <taxon>Micrococcales</taxon>
        <taxon>Micrococcaceae</taxon>
        <taxon>Glutamicibacter</taxon>
    </lineage>
</organism>
<keyword evidence="5 6" id="KW-0472">Membrane</keyword>
<feature type="transmembrane region" description="Helical" evidence="6">
    <location>
        <begin position="75"/>
        <end position="94"/>
    </location>
</feature>
<protein>
    <submittedName>
        <fullName evidence="8">EamA family transporter</fullName>
    </submittedName>
</protein>
<feature type="transmembrane region" description="Helical" evidence="6">
    <location>
        <begin position="43"/>
        <end position="63"/>
    </location>
</feature>
<dbReference type="RefSeq" id="WP_172512458.1">
    <property type="nucleotide sequence ID" value="NZ_CP032549.1"/>
</dbReference>
<accession>A0A6H0SL98</accession>
<dbReference type="InterPro" id="IPR050638">
    <property type="entry name" value="AA-Vitamin_Transporters"/>
</dbReference>
<dbReference type="InterPro" id="IPR000620">
    <property type="entry name" value="EamA_dom"/>
</dbReference>
<dbReference type="EMBL" id="CP032549">
    <property type="protein sequence ID" value="QIV87930.1"/>
    <property type="molecule type" value="Genomic_DNA"/>
</dbReference>
<feature type="transmembrane region" description="Helical" evidence="6">
    <location>
        <begin position="271"/>
        <end position="290"/>
    </location>
</feature>
<evidence type="ECO:0000313" key="9">
    <source>
        <dbReference type="Proteomes" id="UP000502331"/>
    </source>
</evidence>
<feature type="transmembrane region" description="Helical" evidence="6">
    <location>
        <begin position="100"/>
        <end position="121"/>
    </location>
</feature>
<comment type="subcellular location">
    <subcellularLocation>
        <location evidence="1">Membrane</location>
        <topology evidence="1">Multi-pass membrane protein</topology>
    </subcellularLocation>
</comment>
<comment type="similarity">
    <text evidence="2">Belongs to the EamA transporter family.</text>
</comment>
<dbReference type="Pfam" id="PF00892">
    <property type="entry name" value="EamA"/>
    <property type="match status" value="2"/>
</dbReference>
<keyword evidence="4 6" id="KW-1133">Transmembrane helix</keyword>
<reference evidence="8 9" key="1">
    <citation type="submission" date="2018-09" db="EMBL/GenBank/DDBJ databases">
        <title>Glutamicibacter mishrai S5-52T (LMG 29155T = KCTC 39846T).</title>
        <authorList>
            <person name="Das S.K."/>
        </authorList>
    </citation>
    <scope>NUCLEOTIDE SEQUENCE [LARGE SCALE GENOMIC DNA]</scope>
    <source>
        <strain evidence="8 9">S5-52</strain>
    </source>
</reference>
<gene>
    <name evidence="8" type="ORF">D3791_12930</name>
</gene>
<evidence type="ECO:0000256" key="1">
    <source>
        <dbReference type="ARBA" id="ARBA00004141"/>
    </source>
</evidence>
<feature type="transmembrane region" description="Helical" evidence="6">
    <location>
        <begin position="185"/>
        <end position="204"/>
    </location>
</feature>